<sequence length="43" mass="4736">MAISGGIRTSPSRLDRTTHIATDLLDQVNAIQQLRHFNCSVQA</sequence>
<dbReference type="Proteomes" id="UP000598032">
    <property type="component" value="Unassembled WGS sequence"/>
</dbReference>
<protein>
    <submittedName>
        <fullName evidence="1">Uncharacterized protein</fullName>
    </submittedName>
</protein>
<comment type="caution">
    <text evidence="1">The sequence shown here is derived from an EMBL/GenBank/DDBJ whole genome shotgun (WGS) entry which is preliminary data.</text>
</comment>
<accession>A0ABM8NKP5</accession>
<organism evidence="1 2">
    <name type="scientific">Paraburkholderia metrosideri</name>
    <dbReference type="NCBI Taxonomy" id="580937"/>
    <lineage>
        <taxon>Bacteria</taxon>
        <taxon>Pseudomonadati</taxon>
        <taxon>Pseudomonadota</taxon>
        <taxon>Betaproteobacteria</taxon>
        <taxon>Burkholderiales</taxon>
        <taxon>Burkholderiaceae</taxon>
        <taxon>Paraburkholderia</taxon>
    </lineage>
</organism>
<evidence type="ECO:0000313" key="2">
    <source>
        <dbReference type="Proteomes" id="UP000598032"/>
    </source>
</evidence>
<evidence type="ECO:0000313" key="1">
    <source>
        <dbReference type="EMBL" id="CAD6530556.1"/>
    </source>
</evidence>
<dbReference type="EMBL" id="CAJHCP010000005">
    <property type="protein sequence ID" value="CAD6530556.1"/>
    <property type="molecule type" value="Genomic_DNA"/>
</dbReference>
<proteinExistence type="predicted"/>
<keyword evidence="2" id="KW-1185">Reference proteome</keyword>
<reference evidence="1 2" key="1">
    <citation type="submission" date="2020-10" db="EMBL/GenBank/DDBJ databases">
        <authorList>
            <person name="Peeters C."/>
        </authorList>
    </citation>
    <scope>NUCLEOTIDE SEQUENCE [LARGE SCALE GENOMIC DNA]</scope>
    <source>
        <strain evidence="1 2">LMG 28140</strain>
    </source>
</reference>
<gene>
    <name evidence="1" type="ORF">LMG28140_02361</name>
</gene>
<name>A0ABM8NKP5_9BURK</name>